<accession>A0AAN7CA33</accession>
<proteinExistence type="inferred from homology"/>
<evidence type="ECO:0000256" key="1">
    <source>
        <dbReference type="ARBA" id="ARBA00004305"/>
    </source>
</evidence>
<comment type="caution">
    <text evidence="16">The sequence shown here is derived from an EMBL/GenBank/DDBJ whole genome shotgun (WGS) entry which is preliminary data.</text>
</comment>
<dbReference type="PROSITE" id="PS50102">
    <property type="entry name" value="RRM"/>
    <property type="match status" value="2"/>
</dbReference>
<dbReference type="CDD" id="cd08830">
    <property type="entry name" value="ArfGap_ArfGap1"/>
    <property type="match status" value="1"/>
</dbReference>
<comment type="similarity">
    <text evidence="2">Belongs to the ETF beta-subunit/FixA family.</text>
</comment>
<dbReference type="InterPro" id="IPR014730">
    <property type="entry name" value="ETF_a/b_N"/>
</dbReference>
<dbReference type="Pfam" id="PF01412">
    <property type="entry name" value="ArfGap"/>
    <property type="match status" value="1"/>
</dbReference>
<dbReference type="PRINTS" id="PR00405">
    <property type="entry name" value="REVINTRACTNG"/>
</dbReference>
<dbReference type="SMART" id="SM00360">
    <property type="entry name" value="RRM"/>
    <property type="match status" value="2"/>
</dbReference>
<keyword evidence="3" id="KW-0813">Transport</keyword>
<dbReference type="PROSITE" id="PS50115">
    <property type="entry name" value="ARFGAP"/>
    <property type="match status" value="1"/>
</dbReference>
<evidence type="ECO:0000256" key="11">
    <source>
        <dbReference type="PROSITE-ProRule" id="PRU00176"/>
    </source>
</evidence>
<dbReference type="GO" id="GO:0009063">
    <property type="term" value="P:amino acid catabolic process"/>
    <property type="evidence" value="ECO:0007669"/>
    <property type="project" value="TreeGrafter"/>
</dbReference>
<dbReference type="PANTHER" id="PTHR21294">
    <property type="entry name" value="ELECTRON TRANSFER FLAVOPROTEIN BETA-SUBUNIT"/>
    <property type="match status" value="1"/>
</dbReference>
<dbReference type="CDD" id="cd01714">
    <property type="entry name" value="ETF_beta"/>
    <property type="match status" value="1"/>
</dbReference>
<protein>
    <recommendedName>
        <fullName evidence="10">Probable electron transfer flavoprotein subunit beta</fullName>
    </recommendedName>
</protein>
<dbReference type="SUPFAM" id="SSF54928">
    <property type="entry name" value="RNA-binding domain, RBD"/>
    <property type="match status" value="1"/>
</dbReference>
<feature type="compositionally biased region" description="Basic and acidic residues" evidence="13">
    <location>
        <begin position="175"/>
        <end position="184"/>
    </location>
</feature>
<feature type="region of interest" description="Disordered" evidence="13">
    <location>
        <begin position="626"/>
        <end position="649"/>
    </location>
</feature>
<feature type="region of interest" description="Disordered" evidence="13">
    <location>
        <begin position="120"/>
        <end position="194"/>
    </location>
</feature>
<feature type="compositionally biased region" description="Basic and acidic residues" evidence="13">
    <location>
        <begin position="396"/>
        <end position="407"/>
    </location>
</feature>
<keyword evidence="8" id="KW-0249">Electron transport</keyword>
<dbReference type="Proteomes" id="UP001303760">
    <property type="component" value="Unassembled WGS sequence"/>
</dbReference>
<keyword evidence="7" id="KW-0862">Zinc</keyword>
<dbReference type="Gene3D" id="3.40.50.620">
    <property type="entry name" value="HUPs"/>
    <property type="match status" value="1"/>
</dbReference>
<dbReference type="FunFam" id="3.30.70.330:FF:001113">
    <property type="entry name" value="RNP domain protein"/>
    <property type="match status" value="1"/>
</dbReference>
<dbReference type="PANTHER" id="PTHR21294:SF8">
    <property type="entry name" value="ELECTRON TRANSFER FLAVOPROTEIN SUBUNIT BETA"/>
    <property type="match status" value="1"/>
</dbReference>
<feature type="region of interest" description="Disordered" evidence="13">
    <location>
        <begin position="396"/>
        <end position="460"/>
    </location>
</feature>
<dbReference type="InterPro" id="IPR037278">
    <property type="entry name" value="ARFGAP/RecO"/>
</dbReference>
<organism evidence="16 17">
    <name type="scientific">Achaetomium macrosporum</name>
    <dbReference type="NCBI Taxonomy" id="79813"/>
    <lineage>
        <taxon>Eukaryota</taxon>
        <taxon>Fungi</taxon>
        <taxon>Dikarya</taxon>
        <taxon>Ascomycota</taxon>
        <taxon>Pezizomycotina</taxon>
        <taxon>Sordariomycetes</taxon>
        <taxon>Sordariomycetidae</taxon>
        <taxon>Sordariales</taxon>
        <taxon>Chaetomiaceae</taxon>
        <taxon>Achaetomium</taxon>
    </lineage>
</organism>
<keyword evidence="11" id="KW-0694">RNA-binding</keyword>
<dbReference type="GO" id="GO:0005759">
    <property type="term" value="C:mitochondrial matrix"/>
    <property type="evidence" value="ECO:0007669"/>
    <property type="project" value="UniProtKB-SubCell"/>
</dbReference>
<dbReference type="InterPro" id="IPR033948">
    <property type="entry name" value="ETF_beta_N"/>
</dbReference>
<evidence type="ECO:0000259" key="15">
    <source>
        <dbReference type="PROSITE" id="PS50115"/>
    </source>
</evidence>
<feature type="domain" description="RRM" evidence="14">
    <location>
        <begin position="193"/>
        <end position="283"/>
    </location>
</feature>
<dbReference type="InterPro" id="IPR035979">
    <property type="entry name" value="RBD_domain_sf"/>
</dbReference>
<reference evidence="16" key="2">
    <citation type="submission" date="2023-05" db="EMBL/GenBank/DDBJ databases">
        <authorList>
            <consortium name="Lawrence Berkeley National Laboratory"/>
            <person name="Steindorff A."/>
            <person name="Hensen N."/>
            <person name="Bonometti L."/>
            <person name="Westerberg I."/>
            <person name="Brannstrom I.O."/>
            <person name="Guillou S."/>
            <person name="Cros-Aarteil S."/>
            <person name="Calhoun S."/>
            <person name="Haridas S."/>
            <person name="Kuo A."/>
            <person name="Mondo S."/>
            <person name="Pangilinan J."/>
            <person name="Riley R."/>
            <person name="Labutti K."/>
            <person name="Andreopoulos B."/>
            <person name="Lipzen A."/>
            <person name="Chen C."/>
            <person name="Yanf M."/>
            <person name="Daum C."/>
            <person name="Ng V."/>
            <person name="Clum A."/>
            <person name="Ohm R."/>
            <person name="Martin F."/>
            <person name="Silar P."/>
            <person name="Natvig D."/>
            <person name="Lalanne C."/>
            <person name="Gautier V."/>
            <person name="Ament-Velasquez S.L."/>
            <person name="Kruys A."/>
            <person name="Hutchinson M.I."/>
            <person name="Powell A.J."/>
            <person name="Barry K."/>
            <person name="Miller A.N."/>
            <person name="Grigoriev I.V."/>
            <person name="Debuchy R."/>
            <person name="Gladieux P."/>
            <person name="Thoren M.H."/>
            <person name="Johannesson H."/>
        </authorList>
    </citation>
    <scope>NUCLEOTIDE SEQUENCE</scope>
    <source>
        <strain evidence="16">CBS 532.94</strain>
    </source>
</reference>
<evidence type="ECO:0000256" key="9">
    <source>
        <dbReference type="ARBA" id="ARBA00025416"/>
    </source>
</evidence>
<dbReference type="Pfam" id="PF01012">
    <property type="entry name" value="ETF"/>
    <property type="match status" value="1"/>
</dbReference>
<evidence type="ECO:0000256" key="12">
    <source>
        <dbReference type="PROSITE-ProRule" id="PRU00288"/>
    </source>
</evidence>
<dbReference type="AlphaFoldDB" id="A0AAN7CA33"/>
<feature type="compositionally biased region" description="Low complexity" evidence="13">
    <location>
        <begin position="410"/>
        <end position="427"/>
    </location>
</feature>
<dbReference type="GO" id="GO:0009055">
    <property type="term" value="F:electron transfer activity"/>
    <property type="evidence" value="ECO:0007669"/>
    <property type="project" value="InterPro"/>
</dbReference>
<evidence type="ECO:0000256" key="4">
    <source>
        <dbReference type="ARBA" id="ARBA00022468"/>
    </source>
</evidence>
<evidence type="ECO:0000256" key="2">
    <source>
        <dbReference type="ARBA" id="ARBA00007557"/>
    </source>
</evidence>
<keyword evidence="6 12" id="KW-0863">Zinc-finger</keyword>
<dbReference type="InterPro" id="IPR014729">
    <property type="entry name" value="Rossmann-like_a/b/a_fold"/>
</dbReference>
<dbReference type="InterPro" id="IPR012677">
    <property type="entry name" value="Nucleotide-bd_a/b_plait_sf"/>
</dbReference>
<reference evidence="16" key="1">
    <citation type="journal article" date="2023" name="Mol. Phylogenet. Evol.">
        <title>Genome-scale phylogeny and comparative genomics of the fungal order Sordariales.</title>
        <authorList>
            <person name="Hensen N."/>
            <person name="Bonometti L."/>
            <person name="Westerberg I."/>
            <person name="Brannstrom I.O."/>
            <person name="Guillou S."/>
            <person name="Cros-Aarteil S."/>
            <person name="Calhoun S."/>
            <person name="Haridas S."/>
            <person name="Kuo A."/>
            <person name="Mondo S."/>
            <person name="Pangilinan J."/>
            <person name="Riley R."/>
            <person name="LaButti K."/>
            <person name="Andreopoulos B."/>
            <person name="Lipzen A."/>
            <person name="Chen C."/>
            <person name="Yan M."/>
            <person name="Daum C."/>
            <person name="Ng V."/>
            <person name="Clum A."/>
            <person name="Steindorff A."/>
            <person name="Ohm R.A."/>
            <person name="Martin F."/>
            <person name="Silar P."/>
            <person name="Natvig D.O."/>
            <person name="Lalanne C."/>
            <person name="Gautier V."/>
            <person name="Ament-Velasquez S.L."/>
            <person name="Kruys A."/>
            <person name="Hutchinson M.I."/>
            <person name="Powell A.J."/>
            <person name="Barry K."/>
            <person name="Miller A.N."/>
            <person name="Grigoriev I.V."/>
            <person name="Debuchy R."/>
            <person name="Gladieux P."/>
            <person name="Hiltunen Thoren M."/>
            <person name="Johannesson H."/>
        </authorList>
    </citation>
    <scope>NUCLEOTIDE SEQUENCE</scope>
    <source>
        <strain evidence="16">CBS 532.94</strain>
    </source>
</reference>
<evidence type="ECO:0000256" key="8">
    <source>
        <dbReference type="ARBA" id="ARBA00022982"/>
    </source>
</evidence>
<dbReference type="SMART" id="SM00893">
    <property type="entry name" value="ETF"/>
    <property type="match status" value="1"/>
</dbReference>
<dbReference type="GO" id="GO:0033539">
    <property type="term" value="P:fatty acid beta-oxidation using acyl-CoA dehydrogenase"/>
    <property type="evidence" value="ECO:0007669"/>
    <property type="project" value="TreeGrafter"/>
</dbReference>
<feature type="region of interest" description="Disordered" evidence="13">
    <location>
        <begin position="473"/>
        <end position="500"/>
    </location>
</feature>
<name>A0AAN7CA33_9PEZI</name>
<comment type="function">
    <text evidence="9">The electron transfer flavoprotein serves as a specific electron acceptor for several dehydrogenases, including five acyl-CoA dehydrogenases, glutaryl-CoA and sarcosine dehydrogenase. It transfers the electrons to the main mitochondrial respiratory chain via ETF-ubiquinone oxidoreductase (ETF dehydrogenase).</text>
</comment>
<evidence type="ECO:0000256" key="7">
    <source>
        <dbReference type="ARBA" id="ARBA00022833"/>
    </source>
</evidence>
<evidence type="ECO:0000256" key="13">
    <source>
        <dbReference type="SAM" id="MobiDB-lite"/>
    </source>
</evidence>
<dbReference type="GO" id="GO:0003723">
    <property type="term" value="F:RNA binding"/>
    <property type="evidence" value="ECO:0007669"/>
    <property type="project" value="UniProtKB-UniRule"/>
</dbReference>
<dbReference type="InterPro" id="IPR001164">
    <property type="entry name" value="ArfGAP_dom"/>
</dbReference>
<dbReference type="InterPro" id="IPR000049">
    <property type="entry name" value="ET-Flavoprotein_bsu_CS"/>
</dbReference>
<comment type="subcellular location">
    <subcellularLocation>
        <location evidence="1">Mitochondrion matrix</location>
    </subcellularLocation>
</comment>
<dbReference type="SMART" id="SM00105">
    <property type="entry name" value="ArfGap"/>
    <property type="match status" value="1"/>
</dbReference>
<dbReference type="SUPFAM" id="SSF57863">
    <property type="entry name" value="ArfGap/RecO-like zinc finger"/>
    <property type="match status" value="1"/>
</dbReference>
<dbReference type="Gene3D" id="3.30.70.330">
    <property type="match status" value="2"/>
</dbReference>
<dbReference type="FunFam" id="1.10.220.150:FF:000014">
    <property type="entry name" value="ADP-ribosylation factor GTPase-activating protein"/>
    <property type="match status" value="1"/>
</dbReference>
<dbReference type="PROSITE" id="PS01065">
    <property type="entry name" value="ETF_BETA"/>
    <property type="match status" value="1"/>
</dbReference>
<feature type="compositionally biased region" description="Polar residues" evidence="13">
    <location>
        <begin position="636"/>
        <end position="645"/>
    </location>
</feature>
<evidence type="ECO:0000259" key="14">
    <source>
        <dbReference type="PROSITE" id="PS50102"/>
    </source>
</evidence>
<evidence type="ECO:0000313" key="17">
    <source>
        <dbReference type="Proteomes" id="UP001303760"/>
    </source>
</evidence>
<evidence type="ECO:0000256" key="6">
    <source>
        <dbReference type="ARBA" id="ARBA00022771"/>
    </source>
</evidence>
<dbReference type="EMBL" id="MU860124">
    <property type="protein sequence ID" value="KAK4237746.1"/>
    <property type="molecule type" value="Genomic_DNA"/>
</dbReference>
<keyword evidence="4" id="KW-0343">GTPase activation</keyword>
<feature type="domain" description="Arf-GAP" evidence="15">
    <location>
        <begin position="274"/>
        <end position="400"/>
    </location>
</feature>
<feature type="compositionally biased region" description="Basic and acidic residues" evidence="13">
    <location>
        <begin position="120"/>
        <end position="132"/>
    </location>
</feature>
<evidence type="ECO:0000313" key="16">
    <source>
        <dbReference type="EMBL" id="KAK4237746.1"/>
    </source>
</evidence>
<dbReference type="Pfam" id="PF00076">
    <property type="entry name" value="RRM_1"/>
    <property type="match status" value="2"/>
</dbReference>
<dbReference type="InterPro" id="IPR012255">
    <property type="entry name" value="ETF_b"/>
</dbReference>
<dbReference type="InterPro" id="IPR000504">
    <property type="entry name" value="RRM_dom"/>
</dbReference>
<evidence type="ECO:0000256" key="3">
    <source>
        <dbReference type="ARBA" id="ARBA00022448"/>
    </source>
</evidence>
<dbReference type="GO" id="GO:0005096">
    <property type="term" value="F:GTPase activator activity"/>
    <property type="evidence" value="ECO:0007669"/>
    <property type="project" value="UniProtKB-KW"/>
</dbReference>
<evidence type="ECO:0000256" key="10">
    <source>
        <dbReference type="ARBA" id="ARBA00070315"/>
    </source>
</evidence>
<sequence length="916" mass="98101">MEKITDAATAAVNDVANTLADISITGKGADDKSGNNDAVLASAAEGRRLYIGNLAYQTTEGELRDFFKGYLVESVSIPKNPRTDRPVGYAFVDLSTPSEAERAIAELSGTEILERKVSVQLARKPESNEKAEGGANTEGTGEGTRRRQSTRGRGRAGRGRGGRARGGRGSASQARPRERRERGPPADGIPSKTKVMVANLPYDLTEDKLKELFAPYNPLSAKIALRPIPRFMIKKLQARGEPRKGRGFGFVTLASEELQQKAVAEMNGREIEGREIAVKLVAIQQEAKNNICCDCNAPSPQWASPKFGIFICLSCAGVHRGLGVHISFVRSISMDAFKAAEIERMRLGGNENWRRFFEEHEDTKLRGLTWDDATIAERYGGEVGEEWKERLSAKVEGREYVPGEKKQTKSASASPAPGAGGPSTAPTRSAPRTNTPLSGSAAAAAPTSGSRNASPGPGKIKVDVDYFAKLGERNAQRPADLPPSQGGKYSGFGNSAPRPQREEQALPGLEDLQKDPVAAISKGFGWFTSAVTKTAKTVNEGFIQPTAKQIAESELAAQARNAAAQAAKSAQAGAKSAQEGLTRFVEGPSGSGYKAVNSNNFDESKRAFWDDFAAAADQRKKIGSSIGTAAMGKGGSKQTAPAGNSSKDEWDDWPQNLAMSALRILVPVKRVIDYAVKPRVNKAQTGVETAGVKHSMNPFDELSVEESVRIREKKRAPGGVEDICVLSAGPPKAQDILRTAMAMGADRAIHVEVKEGEDLEPLTVAKLLKAAAEQQKSNLVILGKQSIDDDANQTGQMLAGLLGWPQATQASKVEFGEGDTVSVTREVDGGVETVRAKLPMVITTDLRLNEPRYASLPNIMKAKKKPLEKKTLADFGITAEKRLKVLKVTEPPARQGGGKVEDVDGLISKLKELGAI</sequence>
<dbReference type="GO" id="GO:0008270">
    <property type="term" value="F:zinc ion binding"/>
    <property type="evidence" value="ECO:0007669"/>
    <property type="project" value="UniProtKB-KW"/>
</dbReference>
<dbReference type="FunFam" id="3.40.50.620:FF:000011">
    <property type="entry name" value="Electron transfer flavoprotein subunit beta"/>
    <property type="match status" value="1"/>
</dbReference>
<gene>
    <name evidence="16" type="ORF">C8A03DRAFT_44425</name>
</gene>
<dbReference type="InterPro" id="IPR038508">
    <property type="entry name" value="ArfGAP_dom_sf"/>
</dbReference>
<dbReference type="SUPFAM" id="SSF52402">
    <property type="entry name" value="Adenine nucleotide alpha hydrolases-like"/>
    <property type="match status" value="1"/>
</dbReference>
<evidence type="ECO:0000256" key="5">
    <source>
        <dbReference type="ARBA" id="ARBA00022723"/>
    </source>
</evidence>
<feature type="domain" description="RRM" evidence="14">
    <location>
        <begin position="47"/>
        <end position="124"/>
    </location>
</feature>
<keyword evidence="17" id="KW-1185">Reference proteome</keyword>
<feature type="compositionally biased region" description="Basic residues" evidence="13">
    <location>
        <begin position="146"/>
        <end position="166"/>
    </location>
</feature>
<keyword evidence="5" id="KW-0479">Metal-binding</keyword>
<dbReference type="Gene3D" id="1.10.220.150">
    <property type="entry name" value="Arf GTPase activating protein"/>
    <property type="match status" value="1"/>
</dbReference>